<dbReference type="InterPro" id="IPR045379">
    <property type="entry name" value="Crinkler_N"/>
</dbReference>
<dbReference type="InterPro" id="IPR051667">
    <property type="entry name" value="Archaeal_ATPase_domain"/>
</dbReference>
<dbReference type="EMBL" id="CAUJNA010002416">
    <property type="protein sequence ID" value="CAJ1392806.1"/>
    <property type="molecule type" value="Genomic_DNA"/>
</dbReference>
<dbReference type="AlphaFoldDB" id="A0AA36ISH7"/>
<proteinExistence type="predicted"/>
<evidence type="ECO:0000256" key="1">
    <source>
        <dbReference type="ARBA" id="ARBA00004340"/>
    </source>
</evidence>
<dbReference type="Gene3D" id="3.40.50.300">
    <property type="entry name" value="P-loop containing nucleotide triphosphate hydrolases"/>
    <property type="match status" value="1"/>
</dbReference>
<dbReference type="PANTHER" id="PTHR37096:SF1">
    <property type="entry name" value="AAA+ ATPASE DOMAIN-CONTAINING PROTEIN"/>
    <property type="match status" value="1"/>
</dbReference>
<keyword evidence="3" id="KW-0964">Secreted</keyword>
<keyword evidence="4" id="KW-0732">Signal</keyword>
<dbReference type="InterPro" id="IPR027417">
    <property type="entry name" value="P-loop_NTPase"/>
</dbReference>
<gene>
    <name evidence="6" type="ORF">EVOR1521_LOCUS17815</name>
</gene>
<dbReference type="Pfam" id="PF20147">
    <property type="entry name" value="Crinkler"/>
    <property type="match status" value="1"/>
</dbReference>
<protein>
    <recommendedName>
        <fullName evidence="5">Crinkler effector protein N-terminal domain-containing protein</fullName>
    </recommendedName>
</protein>
<sequence>MRHAHRKPWFLFLLMVASDLCFIQTVRNRAHSSIALKSIGDSQDGRPALRPPFRFHTLASEAAIKEGLEVEQYLSNVLQRQDDFMKTNEVVDRGDFLESLRQAMRSTQFSLVLGGKNLGKTLMRKRTVCELENEPNANLTFMDVNMREQPSKELFKAILGRVASKRSDWAGILQKVASSIASLASAVAIGTNPEVVAPAAATPISAAVKVLVDSLTSNEREQTLLELIDTFHTEGNDTCILVDEANIALPAGEDPENIRNARQALQYFVMLTKEAKKTGVVLITSDFGYPFRLQNCGMNLQDIQRIINVNEVPKADMLQLMVDRWGMSEDLGKEFFSYFGGNIDICSAAVKELASKRSALDPLCIVEGPGLPACAADPDAKKHLQNMLEQGWSPVFDLELDAAAKFIAERNVGGIVAKRAKYFDQPENMWNGNHEFALVPSGTLMRWKIGKELARMESMESIGKVASQPPPAVWVCQLGSPDGKDFEIVGNAFQVKGVLTNVDDLKEAIKQKKPNTVSCDADELDIYSRQDGGWVKEEKMSASLRETDEADCYGFMLPAGAAGAT</sequence>
<evidence type="ECO:0000313" key="7">
    <source>
        <dbReference type="Proteomes" id="UP001178507"/>
    </source>
</evidence>
<comment type="caution">
    <text evidence="6">The sequence shown here is derived from an EMBL/GenBank/DDBJ whole genome shotgun (WGS) entry which is preliminary data.</text>
</comment>
<dbReference type="Proteomes" id="UP001178507">
    <property type="component" value="Unassembled WGS sequence"/>
</dbReference>
<comment type="subcellular location">
    <subcellularLocation>
        <location evidence="1">Host cell</location>
    </subcellularLocation>
    <subcellularLocation>
        <location evidence="2">Secreted</location>
    </subcellularLocation>
</comment>
<feature type="domain" description="Crinkler effector protein N-terminal" evidence="5">
    <location>
        <begin position="492"/>
        <end position="540"/>
    </location>
</feature>
<feature type="chain" id="PRO_5041374424" description="Crinkler effector protein N-terminal domain-containing protein" evidence="4">
    <location>
        <begin position="26"/>
        <end position="565"/>
    </location>
</feature>
<reference evidence="6" key="1">
    <citation type="submission" date="2023-08" db="EMBL/GenBank/DDBJ databases">
        <authorList>
            <person name="Chen Y."/>
            <person name="Shah S."/>
            <person name="Dougan E. K."/>
            <person name="Thang M."/>
            <person name="Chan C."/>
        </authorList>
    </citation>
    <scope>NUCLEOTIDE SEQUENCE</scope>
</reference>
<name>A0AA36ISH7_9DINO</name>
<evidence type="ECO:0000313" key="6">
    <source>
        <dbReference type="EMBL" id="CAJ1392806.1"/>
    </source>
</evidence>
<dbReference type="GO" id="GO:0005576">
    <property type="term" value="C:extracellular region"/>
    <property type="evidence" value="ECO:0007669"/>
    <property type="project" value="UniProtKB-SubCell"/>
</dbReference>
<dbReference type="GO" id="GO:0043657">
    <property type="term" value="C:host cell"/>
    <property type="evidence" value="ECO:0007669"/>
    <property type="project" value="UniProtKB-SubCell"/>
</dbReference>
<evidence type="ECO:0000256" key="3">
    <source>
        <dbReference type="ARBA" id="ARBA00022525"/>
    </source>
</evidence>
<dbReference type="PANTHER" id="PTHR37096">
    <property type="entry name" value="YALI0E33429P"/>
    <property type="match status" value="1"/>
</dbReference>
<evidence type="ECO:0000256" key="4">
    <source>
        <dbReference type="SAM" id="SignalP"/>
    </source>
</evidence>
<feature type="signal peptide" evidence="4">
    <location>
        <begin position="1"/>
        <end position="25"/>
    </location>
</feature>
<evidence type="ECO:0000256" key="2">
    <source>
        <dbReference type="ARBA" id="ARBA00004613"/>
    </source>
</evidence>
<evidence type="ECO:0000259" key="5">
    <source>
        <dbReference type="Pfam" id="PF20147"/>
    </source>
</evidence>
<keyword evidence="7" id="KW-1185">Reference proteome</keyword>
<accession>A0AA36ISH7</accession>
<organism evidence="6 7">
    <name type="scientific">Effrenium voratum</name>
    <dbReference type="NCBI Taxonomy" id="2562239"/>
    <lineage>
        <taxon>Eukaryota</taxon>
        <taxon>Sar</taxon>
        <taxon>Alveolata</taxon>
        <taxon>Dinophyceae</taxon>
        <taxon>Suessiales</taxon>
        <taxon>Symbiodiniaceae</taxon>
        <taxon>Effrenium</taxon>
    </lineage>
</organism>